<dbReference type="AlphaFoldDB" id="K8P040"/>
<keyword evidence="6 7" id="KW-0961">Cell wall biogenesis/degradation</keyword>
<dbReference type="GO" id="GO:0008360">
    <property type="term" value="P:regulation of cell shape"/>
    <property type="evidence" value="ECO:0007669"/>
    <property type="project" value="UniProtKB-UniRule"/>
</dbReference>
<gene>
    <name evidence="9" type="ORF">HMPREF9695_04686</name>
</gene>
<dbReference type="GO" id="GO:0009252">
    <property type="term" value="P:peptidoglycan biosynthetic process"/>
    <property type="evidence" value="ECO:0007669"/>
    <property type="project" value="UniProtKB-UniPathway"/>
</dbReference>
<evidence type="ECO:0000256" key="7">
    <source>
        <dbReference type="PROSITE-ProRule" id="PRU01373"/>
    </source>
</evidence>
<dbReference type="InterPro" id="IPR038063">
    <property type="entry name" value="Transpep_catalytic_dom"/>
</dbReference>
<dbReference type="InterPro" id="IPR005490">
    <property type="entry name" value="LD_TPept_cat_dom"/>
</dbReference>
<dbReference type="GO" id="GO:0071555">
    <property type="term" value="P:cell wall organization"/>
    <property type="evidence" value="ECO:0007669"/>
    <property type="project" value="UniProtKB-UniRule"/>
</dbReference>
<dbReference type="GO" id="GO:0016740">
    <property type="term" value="F:transferase activity"/>
    <property type="evidence" value="ECO:0007669"/>
    <property type="project" value="UniProtKB-KW"/>
</dbReference>
<dbReference type="Pfam" id="PF03734">
    <property type="entry name" value="YkuD"/>
    <property type="match status" value="1"/>
</dbReference>
<feature type="domain" description="L,D-TPase catalytic" evidence="8">
    <location>
        <begin position="42"/>
        <end position="178"/>
    </location>
</feature>
<evidence type="ECO:0000259" key="8">
    <source>
        <dbReference type="PROSITE" id="PS52029"/>
    </source>
</evidence>
<dbReference type="RefSeq" id="WP_006023389.1">
    <property type="nucleotide sequence ID" value="NZ_KB375284.1"/>
</dbReference>
<dbReference type="PROSITE" id="PS52029">
    <property type="entry name" value="LD_TPASE"/>
    <property type="match status" value="1"/>
</dbReference>
<protein>
    <recommendedName>
        <fullName evidence="8">L,D-TPase catalytic domain-containing protein</fullName>
    </recommendedName>
</protein>
<dbReference type="PANTHER" id="PTHR36699">
    <property type="entry name" value="LD-TRANSPEPTIDASE"/>
    <property type="match status" value="1"/>
</dbReference>
<feature type="active site" description="Nucleophile" evidence="7">
    <location>
        <position position="154"/>
    </location>
</feature>
<dbReference type="eggNOG" id="COG3034">
    <property type="taxonomic scope" value="Bacteria"/>
</dbReference>
<comment type="pathway">
    <text evidence="1 7">Cell wall biogenesis; peptidoglycan biosynthesis.</text>
</comment>
<organism evidence="9 10">
    <name type="scientific">Afipia broomeae ATCC 49717</name>
    <dbReference type="NCBI Taxonomy" id="883078"/>
    <lineage>
        <taxon>Bacteria</taxon>
        <taxon>Pseudomonadati</taxon>
        <taxon>Pseudomonadota</taxon>
        <taxon>Alphaproteobacteria</taxon>
        <taxon>Hyphomicrobiales</taxon>
        <taxon>Nitrobacteraceae</taxon>
        <taxon>Afipia</taxon>
    </lineage>
</organism>
<evidence type="ECO:0000256" key="4">
    <source>
        <dbReference type="ARBA" id="ARBA00022960"/>
    </source>
</evidence>
<comment type="similarity">
    <text evidence="2">Belongs to the YkuD family.</text>
</comment>
<dbReference type="CDD" id="cd16913">
    <property type="entry name" value="YkuD_like"/>
    <property type="match status" value="1"/>
</dbReference>
<accession>K8P040</accession>
<reference evidence="9 10" key="1">
    <citation type="submission" date="2012-04" db="EMBL/GenBank/DDBJ databases">
        <title>The Genome Sequence of Afipia broomeae ATCC 49717.</title>
        <authorList>
            <consortium name="The Broad Institute Genome Sequencing Platform"/>
            <person name="Earl A."/>
            <person name="Ward D."/>
            <person name="Feldgarden M."/>
            <person name="Gevers D."/>
            <person name="Huys G."/>
            <person name="Walker B."/>
            <person name="Young S.K."/>
            <person name="Zeng Q."/>
            <person name="Gargeya S."/>
            <person name="Fitzgerald M."/>
            <person name="Haas B."/>
            <person name="Abouelleil A."/>
            <person name="Alvarado L."/>
            <person name="Arachchi H.M."/>
            <person name="Berlin A."/>
            <person name="Chapman S.B."/>
            <person name="Goldberg J."/>
            <person name="Griggs A."/>
            <person name="Gujja S."/>
            <person name="Hansen M."/>
            <person name="Howarth C."/>
            <person name="Imamovic A."/>
            <person name="Larimer J."/>
            <person name="McCowen C."/>
            <person name="Montmayeur A."/>
            <person name="Murphy C."/>
            <person name="Neiman D."/>
            <person name="Pearson M."/>
            <person name="Priest M."/>
            <person name="Roberts A."/>
            <person name="Saif S."/>
            <person name="Shea T."/>
            <person name="Sisk P."/>
            <person name="Sykes S."/>
            <person name="Wortman J."/>
            <person name="Nusbaum C."/>
            <person name="Birren B."/>
        </authorList>
    </citation>
    <scope>NUCLEOTIDE SEQUENCE [LARGE SCALE GENOMIC DNA]</scope>
    <source>
        <strain evidence="9 10">ATCC 49717</strain>
    </source>
</reference>
<dbReference type="SUPFAM" id="SSF141523">
    <property type="entry name" value="L,D-transpeptidase catalytic domain-like"/>
    <property type="match status" value="1"/>
</dbReference>
<evidence type="ECO:0000313" key="10">
    <source>
        <dbReference type="Proteomes" id="UP000001096"/>
    </source>
</evidence>
<dbReference type="EMBL" id="AGWX01000005">
    <property type="protein sequence ID" value="EKS34776.1"/>
    <property type="molecule type" value="Genomic_DNA"/>
</dbReference>
<evidence type="ECO:0000256" key="6">
    <source>
        <dbReference type="ARBA" id="ARBA00023316"/>
    </source>
</evidence>
<dbReference type="UniPathway" id="UPA00219"/>
<dbReference type="HOGENOM" id="CLU_102842_0_0_5"/>
<keyword evidence="3" id="KW-0808">Transferase</keyword>
<feature type="active site" description="Proton donor/acceptor" evidence="7">
    <location>
        <position position="132"/>
    </location>
</feature>
<evidence type="ECO:0000313" key="9">
    <source>
        <dbReference type="EMBL" id="EKS34776.1"/>
    </source>
</evidence>
<evidence type="ECO:0000256" key="2">
    <source>
        <dbReference type="ARBA" id="ARBA00005992"/>
    </source>
</evidence>
<keyword evidence="10" id="KW-1185">Reference proteome</keyword>
<dbReference type="Gene3D" id="2.40.440.10">
    <property type="entry name" value="L,D-transpeptidase catalytic domain-like"/>
    <property type="match status" value="1"/>
</dbReference>
<name>K8P040_9BRAD</name>
<evidence type="ECO:0000256" key="3">
    <source>
        <dbReference type="ARBA" id="ARBA00022679"/>
    </source>
</evidence>
<dbReference type="GO" id="GO:0004180">
    <property type="term" value="F:carboxypeptidase activity"/>
    <property type="evidence" value="ECO:0007669"/>
    <property type="project" value="UniProtKB-ARBA"/>
</dbReference>
<keyword evidence="5 7" id="KW-0573">Peptidoglycan synthesis</keyword>
<dbReference type="Proteomes" id="UP000001096">
    <property type="component" value="Unassembled WGS sequence"/>
</dbReference>
<evidence type="ECO:0000256" key="1">
    <source>
        <dbReference type="ARBA" id="ARBA00004752"/>
    </source>
</evidence>
<keyword evidence="4 7" id="KW-0133">Cell shape</keyword>
<sequence length="179" mass="19875">MRRSIALICLTFLVALAAFIGAEFLQLGRKAPDLAPAGERATRIEVDKAARQLKLLRGNETLAVYNVSLGSAPIGQKSREGDGRTPEGTYSIEFKNERSRFHLALRISYPSSDDRKSAQQLGVSPGRDIMIHGLPNGLGWLNRLHLRRDWTDGCIAVTNTEMHEIWRLVSTGTPIEIRP</sequence>
<evidence type="ECO:0000256" key="5">
    <source>
        <dbReference type="ARBA" id="ARBA00022984"/>
    </source>
</evidence>
<dbReference type="PANTHER" id="PTHR36699:SF1">
    <property type="entry name" value="L,D-TRANSPEPTIDASE YAFK-RELATED"/>
    <property type="match status" value="1"/>
</dbReference>
<comment type="caution">
    <text evidence="9">The sequence shown here is derived from an EMBL/GenBank/DDBJ whole genome shotgun (WGS) entry which is preliminary data.</text>
</comment>
<proteinExistence type="inferred from homology"/>